<dbReference type="EC" id="1.14.11.1" evidence="9"/>
<dbReference type="PANTHER" id="PTHR10696:SF25">
    <property type="entry name" value="OXIDOREDUCTASE AIM17-RELATED"/>
    <property type="match status" value="1"/>
</dbReference>
<dbReference type="PATRIC" id="fig|540747.5.peg.2085"/>
<dbReference type="Gene3D" id="3.60.130.10">
    <property type="entry name" value="Clavaminate synthase-like"/>
    <property type="match status" value="1"/>
</dbReference>
<evidence type="ECO:0000313" key="10">
    <source>
        <dbReference type="Proteomes" id="UP000051401"/>
    </source>
</evidence>
<dbReference type="Proteomes" id="UP000325785">
    <property type="component" value="Chromosome"/>
</dbReference>
<reference evidence="8 10" key="1">
    <citation type="submission" date="2015-04" db="EMBL/GenBank/DDBJ databases">
        <title>The draft genome sequence of Roseovarius indicus B108T.</title>
        <authorList>
            <person name="Li G."/>
            <person name="Lai Q."/>
            <person name="Shao Z."/>
            <person name="Yan P."/>
        </authorList>
    </citation>
    <scope>NUCLEOTIDE SEQUENCE [LARGE SCALE GENOMIC DNA]</scope>
    <source>
        <strain evidence="8 10">B108</strain>
    </source>
</reference>
<gene>
    <name evidence="9" type="ORF">RIdsm_02193</name>
    <name evidence="8" type="ORF">XM52_21570</name>
</gene>
<comment type="cofactor">
    <cofactor evidence="1">
        <name>Fe(2+)</name>
        <dbReference type="ChEBI" id="CHEBI:29033"/>
    </cofactor>
</comment>
<feature type="domain" description="TauD/TfdA-like" evidence="7">
    <location>
        <begin position="124"/>
        <end position="352"/>
    </location>
</feature>
<sequence length="380" mass="42681">MTHAEVQLRDNGLIAPLTRGETYFNYHWLRDACPTTIDPQTRERVFDVTSLKASPSARSARIADDALEIEWANEDHVTRIPMEKLEAFVANGRKPDPADLPRQLWYAGHNAQFRRVSQAEVEGTDEGRARLSRALIEEGVALVTGMENSDESLTRLVNCLGPVTPTGEGHYFEVRLEIEPTNLAFTAGPLEMHTDLPGEEMAPGVQFLHCRANTVEGGFSLFLDGAAVAGALREEDPEAFELLATHEIPFFYRHDGWDYRAWQKVIELDARGNVSGVTISQHLQEDMDLPQEVLDSYYPAFCKFIRMMQDPRFVCRFRLNAGECIVFDNHRIVHGREAFSADSGERHLRGCYTDRGATWSTYRTLATKGHDGLPVATAAE</sequence>
<evidence type="ECO:0000256" key="4">
    <source>
        <dbReference type="ARBA" id="ARBA00022964"/>
    </source>
</evidence>
<keyword evidence="4 8" id="KW-0223">Dioxygenase</keyword>
<evidence type="ECO:0000256" key="2">
    <source>
        <dbReference type="ARBA" id="ARBA00008654"/>
    </source>
</evidence>
<organism evidence="8 10">
    <name type="scientific">Roseovarius indicus</name>
    <dbReference type="NCBI Taxonomy" id="540747"/>
    <lineage>
        <taxon>Bacteria</taxon>
        <taxon>Pseudomonadati</taxon>
        <taxon>Pseudomonadota</taxon>
        <taxon>Alphaproteobacteria</taxon>
        <taxon>Rhodobacterales</taxon>
        <taxon>Roseobacteraceae</taxon>
        <taxon>Roseovarius</taxon>
    </lineage>
</organism>
<keyword evidence="6" id="KW-0408">Iron</keyword>
<evidence type="ECO:0000256" key="3">
    <source>
        <dbReference type="ARBA" id="ARBA00022723"/>
    </source>
</evidence>
<reference evidence="9 11" key="2">
    <citation type="submission" date="2018-08" db="EMBL/GenBank/DDBJ databases">
        <title>Genetic Globetrotter - A new plasmid hitch-hiking vast phylogenetic and geographic distances.</title>
        <authorList>
            <person name="Vollmers J."/>
            <person name="Petersen J."/>
        </authorList>
    </citation>
    <scope>NUCLEOTIDE SEQUENCE [LARGE SCALE GENOMIC DNA]</scope>
    <source>
        <strain evidence="9 11">DSM 26383</strain>
    </source>
</reference>
<protein>
    <submittedName>
        <fullName evidence="9">Gamma-butyrobetaine dioxygenase</fullName>
        <ecNumber evidence="9">1.14.11.1</ecNumber>
    </submittedName>
    <submittedName>
        <fullName evidence="8">Gamma-butyrobetaine,2-oxoglutarate dioxygenase</fullName>
    </submittedName>
</protein>
<dbReference type="GO" id="GO:0008336">
    <property type="term" value="F:gamma-butyrobetaine dioxygenase activity"/>
    <property type="evidence" value="ECO:0007669"/>
    <property type="project" value="UniProtKB-EC"/>
</dbReference>
<dbReference type="RefSeq" id="WP_057819437.1">
    <property type="nucleotide sequence ID" value="NZ_CAXRJZ010000050.1"/>
</dbReference>
<dbReference type="SUPFAM" id="SSF51197">
    <property type="entry name" value="Clavaminate synthase-like"/>
    <property type="match status" value="1"/>
</dbReference>
<comment type="similarity">
    <text evidence="2">Belongs to the gamma-BBH/TMLD family.</text>
</comment>
<evidence type="ECO:0000256" key="5">
    <source>
        <dbReference type="ARBA" id="ARBA00023002"/>
    </source>
</evidence>
<dbReference type="InterPro" id="IPR038492">
    <property type="entry name" value="GBBH-like_N_sf"/>
</dbReference>
<dbReference type="InterPro" id="IPR003819">
    <property type="entry name" value="TauD/TfdA-like"/>
</dbReference>
<keyword evidence="5 9" id="KW-0560">Oxidoreductase</keyword>
<accession>A0A0T5P412</accession>
<keyword evidence="10" id="KW-1185">Reference proteome</keyword>
<dbReference type="EMBL" id="CP031598">
    <property type="protein sequence ID" value="QEW26394.1"/>
    <property type="molecule type" value="Genomic_DNA"/>
</dbReference>
<evidence type="ECO:0000256" key="1">
    <source>
        <dbReference type="ARBA" id="ARBA00001954"/>
    </source>
</evidence>
<dbReference type="Pfam" id="PF02668">
    <property type="entry name" value="TauD"/>
    <property type="match status" value="1"/>
</dbReference>
<evidence type="ECO:0000313" key="8">
    <source>
        <dbReference type="EMBL" id="KRS15882.1"/>
    </source>
</evidence>
<dbReference type="PANTHER" id="PTHR10696">
    <property type="entry name" value="GAMMA-BUTYROBETAINE HYDROXYLASE-RELATED"/>
    <property type="match status" value="1"/>
</dbReference>
<name>A0A0T5P412_9RHOB</name>
<dbReference type="Proteomes" id="UP000051401">
    <property type="component" value="Unassembled WGS sequence"/>
</dbReference>
<dbReference type="InterPro" id="IPR050411">
    <property type="entry name" value="AlphaKG_dependent_hydroxylases"/>
</dbReference>
<evidence type="ECO:0000256" key="6">
    <source>
        <dbReference type="ARBA" id="ARBA00023004"/>
    </source>
</evidence>
<dbReference type="GO" id="GO:0045329">
    <property type="term" value="P:carnitine biosynthetic process"/>
    <property type="evidence" value="ECO:0007669"/>
    <property type="project" value="TreeGrafter"/>
</dbReference>
<evidence type="ECO:0000259" key="7">
    <source>
        <dbReference type="Pfam" id="PF02668"/>
    </source>
</evidence>
<dbReference type="KEGG" id="rid:RIdsm_02193"/>
<dbReference type="GO" id="GO:0046872">
    <property type="term" value="F:metal ion binding"/>
    <property type="evidence" value="ECO:0007669"/>
    <property type="project" value="UniProtKB-KW"/>
</dbReference>
<evidence type="ECO:0000313" key="11">
    <source>
        <dbReference type="Proteomes" id="UP000325785"/>
    </source>
</evidence>
<dbReference type="EMBL" id="LAXI01000018">
    <property type="protein sequence ID" value="KRS15882.1"/>
    <property type="molecule type" value="Genomic_DNA"/>
</dbReference>
<dbReference type="AlphaFoldDB" id="A0A0T5P412"/>
<dbReference type="InterPro" id="IPR042098">
    <property type="entry name" value="TauD-like_sf"/>
</dbReference>
<dbReference type="STRING" id="540747.SAMN04488031_11490"/>
<dbReference type="Gene3D" id="3.30.2020.30">
    <property type="match status" value="1"/>
</dbReference>
<proteinExistence type="inferred from homology"/>
<keyword evidence="3" id="KW-0479">Metal-binding</keyword>
<evidence type="ECO:0000313" key="9">
    <source>
        <dbReference type="EMBL" id="QEW26394.1"/>
    </source>
</evidence>
<dbReference type="OrthoDB" id="979809at2"/>